<organism evidence="3 4">
    <name type="scientific">Armillaria gallica</name>
    <name type="common">Bulbous honey fungus</name>
    <name type="synonym">Armillaria bulbosa</name>
    <dbReference type="NCBI Taxonomy" id="47427"/>
    <lineage>
        <taxon>Eukaryota</taxon>
        <taxon>Fungi</taxon>
        <taxon>Dikarya</taxon>
        <taxon>Basidiomycota</taxon>
        <taxon>Agaricomycotina</taxon>
        <taxon>Agaricomycetes</taxon>
        <taxon>Agaricomycetidae</taxon>
        <taxon>Agaricales</taxon>
        <taxon>Marasmiineae</taxon>
        <taxon>Physalacriaceae</taxon>
        <taxon>Armillaria</taxon>
    </lineage>
</organism>
<accession>A0A2H3D5D0</accession>
<sequence length="536" mass="59233">MERLEGETDLTAAFPNVENGVGWKQGRRGGDQDRVATHDDQASWVLAYAPQWSITNLAHVVIVAVVSLVVIVIVAIVWKLCTAAIGTDVNARGTGWIGMRMGVRFVAMAAISCCCHLHGWINHSTASTEGLCRGWEQDMRIQSSWGHQMHGNKLKSNQKHRGKARQWSKGDKELHSHLIAARLVRPQQLSVQIKYLQKEHKKSCSKDKTISPEVQVLPTKKKRTNTKTTDSVKATKPTGELAKNWEKKRSEKGPKNAEKKDAMNKENDSLVRAGSMVEDDKDIKPEFVDIVKTKGSSIDCKPVGAMDGIRIVKKEEPLIMTARQVGQSVTSWAPLSVKDVQEALDIEFGRTEYCMAERGAWMGLANYQITNFCHDICTEAEKAVEAFIKEHSDQLSTPELIEQYMAYLITPTSPGGNIGSSPPFMQNFDDVMEEFALNPAECAKYGKDTWKKSVKTKHVSVYQATLDSWDDAKSDPPDADSDKDLGDCEESVGTADELAEEDDVAGSVTVTTTLTMPRDVDDADGLSDSESVMTVD</sequence>
<evidence type="ECO:0000313" key="3">
    <source>
        <dbReference type="EMBL" id="PBK82676.1"/>
    </source>
</evidence>
<dbReference type="OrthoDB" id="3014170at2759"/>
<feature type="transmembrane region" description="Helical" evidence="2">
    <location>
        <begin position="57"/>
        <end position="81"/>
    </location>
</feature>
<keyword evidence="2" id="KW-0812">Transmembrane</keyword>
<feature type="region of interest" description="Disordered" evidence="1">
    <location>
        <begin position="469"/>
        <end position="536"/>
    </location>
</feature>
<gene>
    <name evidence="3" type="ORF">ARMGADRAFT_1038459</name>
</gene>
<dbReference type="InParanoid" id="A0A2H3D5D0"/>
<feature type="compositionally biased region" description="Basic and acidic residues" evidence="1">
    <location>
        <begin position="470"/>
        <end position="486"/>
    </location>
</feature>
<feature type="compositionally biased region" description="Basic and acidic residues" evidence="1">
    <location>
        <begin position="243"/>
        <end position="267"/>
    </location>
</feature>
<reference evidence="4" key="1">
    <citation type="journal article" date="2017" name="Nat. Ecol. Evol.">
        <title>Genome expansion and lineage-specific genetic innovations in the forest pathogenic fungi Armillaria.</title>
        <authorList>
            <person name="Sipos G."/>
            <person name="Prasanna A.N."/>
            <person name="Walter M.C."/>
            <person name="O'Connor E."/>
            <person name="Balint B."/>
            <person name="Krizsan K."/>
            <person name="Kiss B."/>
            <person name="Hess J."/>
            <person name="Varga T."/>
            <person name="Slot J."/>
            <person name="Riley R."/>
            <person name="Boka B."/>
            <person name="Rigling D."/>
            <person name="Barry K."/>
            <person name="Lee J."/>
            <person name="Mihaltcheva S."/>
            <person name="LaButti K."/>
            <person name="Lipzen A."/>
            <person name="Waldron R."/>
            <person name="Moloney N.M."/>
            <person name="Sperisen C."/>
            <person name="Kredics L."/>
            <person name="Vagvoelgyi C."/>
            <person name="Patrignani A."/>
            <person name="Fitzpatrick D."/>
            <person name="Nagy I."/>
            <person name="Doyle S."/>
            <person name="Anderson J.B."/>
            <person name="Grigoriev I.V."/>
            <person name="Gueldener U."/>
            <person name="Muensterkoetter M."/>
            <person name="Nagy L.G."/>
        </authorList>
    </citation>
    <scope>NUCLEOTIDE SEQUENCE [LARGE SCALE GENOMIC DNA]</scope>
    <source>
        <strain evidence="4">Ar21-2</strain>
    </source>
</reference>
<keyword evidence="4" id="KW-1185">Reference proteome</keyword>
<keyword evidence="2" id="KW-1133">Transmembrane helix</keyword>
<dbReference type="AlphaFoldDB" id="A0A2H3D5D0"/>
<evidence type="ECO:0000256" key="1">
    <source>
        <dbReference type="SAM" id="MobiDB-lite"/>
    </source>
</evidence>
<dbReference type="EMBL" id="KZ293714">
    <property type="protein sequence ID" value="PBK82676.1"/>
    <property type="molecule type" value="Genomic_DNA"/>
</dbReference>
<evidence type="ECO:0000313" key="4">
    <source>
        <dbReference type="Proteomes" id="UP000217790"/>
    </source>
</evidence>
<dbReference type="Proteomes" id="UP000217790">
    <property type="component" value="Unassembled WGS sequence"/>
</dbReference>
<protein>
    <submittedName>
        <fullName evidence="3">Uncharacterized protein</fullName>
    </submittedName>
</protein>
<feature type="region of interest" description="Disordered" evidence="1">
    <location>
        <begin position="219"/>
        <end position="267"/>
    </location>
</feature>
<keyword evidence="2" id="KW-0472">Membrane</keyword>
<evidence type="ECO:0000256" key="2">
    <source>
        <dbReference type="SAM" id="Phobius"/>
    </source>
</evidence>
<name>A0A2H3D5D0_ARMGA</name>
<proteinExistence type="predicted"/>